<evidence type="ECO:0000256" key="1">
    <source>
        <dbReference type="SAM" id="MobiDB-lite"/>
    </source>
</evidence>
<accession>A0A0C9XXA1</accession>
<gene>
    <name evidence="2" type="ORF">K443DRAFT_7619</name>
</gene>
<dbReference type="AlphaFoldDB" id="A0A0C9XXA1"/>
<dbReference type="Proteomes" id="UP000054477">
    <property type="component" value="Unassembled WGS sequence"/>
</dbReference>
<evidence type="ECO:0000313" key="2">
    <source>
        <dbReference type="EMBL" id="KIK00488.1"/>
    </source>
</evidence>
<feature type="compositionally biased region" description="Basic and acidic residues" evidence="1">
    <location>
        <begin position="60"/>
        <end position="70"/>
    </location>
</feature>
<protein>
    <submittedName>
        <fullName evidence="2">Uncharacterized protein</fullName>
    </submittedName>
</protein>
<sequence>MSHVTTLCLQPPSRIPQSCPSSSTPALFPAGPASRTPISTDKMGMTLATPTQLTDQHPPNPEHHSHEEWCPKPGTTLSIMQWWEMEAPMPISVGLQPLFATVIISFA</sequence>
<feature type="region of interest" description="Disordered" evidence="1">
    <location>
        <begin position="11"/>
        <end position="72"/>
    </location>
</feature>
<proteinExistence type="predicted"/>
<feature type="compositionally biased region" description="Polar residues" evidence="1">
    <location>
        <begin position="15"/>
        <end position="25"/>
    </location>
</feature>
<keyword evidence="3" id="KW-1185">Reference proteome</keyword>
<reference evidence="3" key="2">
    <citation type="submission" date="2015-01" db="EMBL/GenBank/DDBJ databases">
        <title>Evolutionary Origins and Diversification of the Mycorrhizal Mutualists.</title>
        <authorList>
            <consortium name="DOE Joint Genome Institute"/>
            <consortium name="Mycorrhizal Genomics Consortium"/>
            <person name="Kohler A."/>
            <person name="Kuo A."/>
            <person name="Nagy L.G."/>
            <person name="Floudas D."/>
            <person name="Copeland A."/>
            <person name="Barry K.W."/>
            <person name="Cichocki N."/>
            <person name="Veneault-Fourrey C."/>
            <person name="LaButti K."/>
            <person name="Lindquist E.A."/>
            <person name="Lipzen A."/>
            <person name="Lundell T."/>
            <person name="Morin E."/>
            <person name="Murat C."/>
            <person name="Riley R."/>
            <person name="Ohm R."/>
            <person name="Sun H."/>
            <person name="Tunlid A."/>
            <person name="Henrissat B."/>
            <person name="Grigoriev I.V."/>
            <person name="Hibbett D.S."/>
            <person name="Martin F."/>
        </authorList>
    </citation>
    <scope>NUCLEOTIDE SEQUENCE [LARGE SCALE GENOMIC DNA]</scope>
    <source>
        <strain evidence="3">LaAM-08-1</strain>
    </source>
</reference>
<organism evidence="2 3">
    <name type="scientific">Laccaria amethystina LaAM-08-1</name>
    <dbReference type="NCBI Taxonomy" id="1095629"/>
    <lineage>
        <taxon>Eukaryota</taxon>
        <taxon>Fungi</taxon>
        <taxon>Dikarya</taxon>
        <taxon>Basidiomycota</taxon>
        <taxon>Agaricomycotina</taxon>
        <taxon>Agaricomycetes</taxon>
        <taxon>Agaricomycetidae</taxon>
        <taxon>Agaricales</taxon>
        <taxon>Agaricineae</taxon>
        <taxon>Hydnangiaceae</taxon>
        <taxon>Laccaria</taxon>
    </lineage>
</organism>
<dbReference type="HOGENOM" id="CLU_2210482_0_0_1"/>
<dbReference type="EMBL" id="KN838624">
    <property type="protein sequence ID" value="KIK00488.1"/>
    <property type="molecule type" value="Genomic_DNA"/>
</dbReference>
<name>A0A0C9XXA1_9AGAR</name>
<evidence type="ECO:0000313" key="3">
    <source>
        <dbReference type="Proteomes" id="UP000054477"/>
    </source>
</evidence>
<reference evidence="2 3" key="1">
    <citation type="submission" date="2014-04" db="EMBL/GenBank/DDBJ databases">
        <authorList>
            <consortium name="DOE Joint Genome Institute"/>
            <person name="Kuo A."/>
            <person name="Kohler A."/>
            <person name="Nagy L.G."/>
            <person name="Floudas D."/>
            <person name="Copeland A."/>
            <person name="Barry K.W."/>
            <person name="Cichocki N."/>
            <person name="Veneault-Fourrey C."/>
            <person name="LaButti K."/>
            <person name="Lindquist E.A."/>
            <person name="Lipzen A."/>
            <person name="Lundell T."/>
            <person name="Morin E."/>
            <person name="Murat C."/>
            <person name="Sun H."/>
            <person name="Tunlid A."/>
            <person name="Henrissat B."/>
            <person name="Grigoriev I.V."/>
            <person name="Hibbett D.S."/>
            <person name="Martin F."/>
            <person name="Nordberg H.P."/>
            <person name="Cantor M.N."/>
            <person name="Hua S.X."/>
        </authorList>
    </citation>
    <scope>NUCLEOTIDE SEQUENCE [LARGE SCALE GENOMIC DNA]</scope>
    <source>
        <strain evidence="2 3">LaAM-08-1</strain>
    </source>
</reference>